<reference evidence="2 3" key="1">
    <citation type="submission" date="2018-10" db="EMBL/GenBank/DDBJ databases">
        <title>Sequencing the genomes of 1000 actinobacteria strains.</title>
        <authorList>
            <person name="Klenk H.-P."/>
        </authorList>
    </citation>
    <scope>NUCLEOTIDE SEQUENCE [LARGE SCALE GENOMIC DNA]</scope>
    <source>
        <strain evidence="2 3">DSM 17894</strain>
    </source>
</reference>
<dbReference type="RefSeq" id="WP_121370521.1">
    <property type="nucleotide sequence ID" value="NZ_RBKS01000001.1"/>
</dbReference>
<dbReference type="Proteomes" id="UP000280008">
    <property type="component" value="Unassembled WGS sequence"/>
</dbReference>
<dbReference type="Pfam" id="PF02567">
    <property type="entry name" value="PhzC-PhzF"/>
    <property type="match status" value="2"/>
</dbReference>
<evidence type="ECO:0000313" key="2">
    <source>
        <dbReference type="EMBL" id="RKR75760.1"/>
    </source>
</evidence>
<sequence length="227" mass="24264">MSVNVEVVRVFCDDEGGFGNELGIVESSADTEGREQAIARELGFSETVFVDEVSDGVATVRIFTPAMELPFAGHPSVGTAWWLGSTGRPVRILREKAGEVTVRADAADPAMVSIGAHASWAPSFDWAELASEAEVDALDPADYSGDHGYFYAWLDESTGSLRSRMFAPVMGIVEDEATGAAAVALTGRLERDLTIRQGRGSRIATTYLGEGRVEVGGRTVFDRTIAV</sequence>
<dbReference type="PANTHER" id="PTHR13774:SF32">
    <property type="entry name" value="ANTISENSE-ENHANCING SEQUENCE 1"/>
    <property type="match status" value="1"/>
</dbReference>
<protein>
    <submittedName>
        <fullName evidence="2">PhzF family phenazine biosynthesis protein</fullName>
    </submittedName>
</protein>
<dbReference type="GO" id="GO:0016853">
    <property type="term" value="F:isomerase activity"/>
    <property type="evidence" value="ECO:0007669"/>
    <property type="project" value="TreeGrafter"/>
</dbReference>
<keyword evidence="3" id="KW-1185">Reference proteome</keyword>
<dbReference type="Gene3D" id="3.10.310.10">
    <property type="entry name" value="Diaminopimelate Epimerase, Chain A, domain 1"/>
    <property type="match status" value="2"/>
</dbReference>
<evidence type="ECO:0000313" key="3">
    <source>
        <dbReference type="Proteomes" id="UP000280008"/>
    </source>
</evidence>
<dbReference type="PANTHER" id="PTHR13774">
    <property type="entry name" value="PHENAZINE BIOSYNTHESIS PROTEIN"/>
    <property type="match status" value="1"/>
</dbReference>
<gene>
    <name evidence="2" type="ORF">C8E83_2915</name>
</gene>
<dbReference type="SUPFAM" id="SSF54506">
    <property type="entry name" value="Diaminopimelate epimerase-like"/>
    <property type="match status" value="1"/>
</dbReference>
<comment type="caution">
    <text evidence="2">The sequence shown here is derived from an EMBL/GenBank/DDBJ whole genome shotgun (WGS) entry which is preliminary data.</text>
</comment>
<dbReference type="AlphaFoldDB" id="A0A495IJ74"/>
<organism evidence="2 3">
    <name type="scientific">Frondihabitans australicus</name>
    <dbReference type="NCBI Taxonomy" id="386892"/>
    <lineage>
        <taxon>Bacteria</taxon>
        <taxon>Bacillati</taxon>
        <taxon>Actinomycetota</taxon>
        <taxon>Actinomycetes</taxon>
        <taxon>Micrococcales</taxon>
        <taxon>Microbacteriaceae</taxon>
        <taxon>Frondihabitans</taxon>
    </lineage>
</organism>
<dbReference type="EMBL" id="RBKS01000001">
    <property type="protein sequence ID" value="RKR75760.1"/>
    <property type="molecule type" value="Genomic_DNA"/>
</dbReference>
<name>A0A495IJ74_9MICO</name>
<accession>A0A495IJ74</accession>
<dbReference type="InterPro" id="IPR003719">
    <property type="entry name" value="Phenazine_PhzF-like"/>
</dbReference>
<evidence type="ECO:0000256" key="1">
    <source>
        <dbReference type="PIRSR" id="PIRSR016184-1"/>
    </source>
</evidence>
<dbReference type="GO" id="GO:0005737">
    <property type="term" value="C:cytoplasm"/>
    <property type="evidence" value="ECO:0007669"/>
    <property type="project" value="TreeGrafter"/>
</dbReference>
<feature type="active site" evidence="1">
    <location>
        <position position="46"/>
    </location>
</feature>
<proteinExistence type="predicted"/>
<dbReference type="PIRSF" id="PIRSF016184">
    <property type="entry name" value="PhzC_PhzF"/>
    <property type="match status" value="1"/>
</dbReference>
<dbReference type="OrthoDB" id="9788221at2"/>